<organism evidence="1">
    <name type="scientific">uncultured Caudovirales phage</name>
    <dbReference type="NCBI Taxonomy" id="2100421"/>
    <lineage>
        <taxon>Viruses</taxon>
        <taxon>Duplodnaviria</taxon>
        <taxon>Heunggongvirae</taxon>
        <taxon>Uroviricota</taxon>
        <taxon>Caudoviricetes</taxon>
        <taxon>Peduoviridae</taxon>
        <taxon>Maltschvirus</taxon>
        <taxon>Maltschvirus maltsch</taxon>
    </lineage>
</organism>
<protein>
    <submittedName>
        <fullName evidence="1">Uncharacterized protein</fullName>
    </submittedName>
</protein>
<sequence>MMDESHLPVAEQSLVFRLRKRAEIRRQIPGRLSATEGKPDRIADLLDEAADEIERLYESNSSLEK</sequence>
<reference evidence="1" key="1">
    <citation type="submission" date="2020-05" db="EMBL/GenBank/DDBJ databases">
        <authorList>
            <person name="Chiriac C."/>
            <person name="Salcher M."/>
            <person name="Ghai R."/>
            <person name="Kavagutti S V."/>
        </authorList>
    </citation>
    <scope>NUCLEOTIDE SEQUENCE</scope>
</reference>
<proteinExistence type="predicted"/>
<dbReference type="EMBL" id="LR797824">
    <property type="protein sequence ID" value="CAB4241585.1"/>
    <property type="molecule type" value="Genomic_DNA"/>
</dbReference>
<gene>
    <name evidence="1" type="ORF">UFOVP71_123</name>
</gene>
<accession>A0A6J5T9I6</accession>
<name>A0A6J5T9I6_9CAUD</name>
<evidence type="ECO:0000313" key="1">
    <source>
        <dbReference type="EMBL" id="CAB4241585.1"/>
    </source>
</evidence>